<accession>A0AC35U6A3</accession>
<protein>
    <submittedName>
        <fullName evidence="2">MAM domain-containing protein</fullName>
    </submittedName>
</protein>
<proteinExistence type="predicted"/>
<name>A0AC35U6A3_9BILA</name>
<evidence type="ECO:0000313" key="2">
    <source>
        <dbReference type="WBParaSite" id="RSKR_0000805400.1"/>
    </source>
</evidence>
<organism evidence="1 2">
    <name type="scientific">Rhabditophanes sp. KR3021</name>
    <dbReference type="NCBI Taxonomy" id="114890"/>
    <lineage>
        <taxon>Eukaryota</taxon>
        <taxon>Metazoa</taxon>
        <taxon>Ecdysozoa</taxon>
        <taxon>Nematoda</taxon>
        <taxon>Chromadorea</taxon>
        <taxon>Rhabditida</taxon>
        <taxon>Tylenchina</taxon>
        <taxon>Panagrolaimomorpha</taxon>
        <taxon>Strongyloidoidea</taxon>
        <taxon>Alloionematidae</taxon>
        <taxon>Rhabditophanes</taxon>
    </lineage>
</organism>
<sequence>MPHFETILCLIVLIFIANCHPNNILISSSSDLNCDFNDYVPCLWKNSNSSWERSSDWNIASTTINITAAPNTEIMPMTNGSGFLFTNATNNGLNTALYVSDVIPCQLGGAELKYWYYRTQMNSRIEICVRQQPGSLNLINQKCYDGVQSVQAHQWVYQKIQLPPVSQPFEILIRAYFIYPYDVIAIDGLSYEAVLCGANKGPLSIITYDQWKVIKENSTKESNSPMLVLAEALSDSKDVAKESALSSSNVVRNGVTVVSELDDPIAFKSTTTESSALPNIINFMKDVSPLLSELLKSVRPVQTINDAASISSLPISSRGTKLYSFQESDNIEAQKKLLNSNNFATHSDVSQSFLTTTMNPYLPRKKLFAPKKQISPTKTLSNRNIQQQRASPNNILLNNGLHDEFNDRGELNKKTFDGSSSNEQNDGIIKYHRRYPKPLQTPKKKMIRPHSEFLKQKALAEDVSEVVTSQPFTKIVVSSTPDVDEEKEKTTAKSNQTFLKSAETNIDFNEMPKILTAEMINELQMITKFDDLEALTQGMDLSIITKPGGFATLRQQFLERLIQKKLDESSSSSLYVH</sequence>
<evidence type="ECO:0000313" key="1">
    <source>
        <dbReference type="Proteomes" id="UP000095286"/>
    </source>
</evidence>
<dbReference type="WBParaSite" id="RSKR_0000805400.1">
    <property type="protein sequence ID" value="RSKR_0000805400.1"/>
    <property type="gene ID" value="RSKR_0000805400"/>
</dbReference>
<reference evidence="2" key="1">
    <citation type="submission" date="2016-11" db="UniProtKB">
        <authorList>
            <consortium name="WormBaseParasite"/>
        </authorList>
    </citation>
    <scope>IDENTIFICATION</scope>
    <source>
        <strain evidence="2">KR3021</strain>
    </source>
</reference>
<dbReference type="Proteomes" id="UP000095286">
    <property type="component" value="Unplaced"/>
</dbReference>